<dbReference type="SUPFAM" id="SSF53850">
    <property type="entry name" value="Periplasmic binding protein-like II"/>
    <property type="match status" value="1"/>
</dbReference>
<evidence type="ECO:0000256" key="2">
    <source>
        <dbReference type="ARBA" id="ARBA00022458"/>
    </source>
</evidence>
<dbReference type="InterPro" id="IPR037402">
    <property type="entry name" value="YidZ_PBP2"/>
</dbReference>
<dbReference type="STRING" id="1458461.BN1012_Phect1749"/>
<dbReference type="InterPro" id="IPR000847">
    <property type="entry name" value="LysR_HTH_N"/>
</dbReference>
<evidence type="ECO:0000256" key="3">
    <source>
        <dbReference type="ARBA" id="ARBA00023015"/>
    </source>
</evidence>
<dbReference type="InterPro" id="IPR036388">
    <property type="entry name" value="WH-like_DNA-bd_sf"/>
</dbReference>
<dbReference type="RefSeq" id="WP_171815878.1">
    <property type="nucleotide sequence ID" value="NZ_HG966617.1"/>
</dbReference>
<dbReference type="PANTHER" id="PTHR30118:SF15">
    <property type="entry name" value="TRANSCRIPTIONAL REGULATORY PROTEIN"/>
    <property type="match status" value="1"/>
</dbReference>
<evidence type="ECO:0000256" key="5">
    <source>
        <dbReference type="ARBA" id="ARBA00023163"/>
    </source>
</evidence>
<evidence type="ECO:0000256" key="4">
    <source>
        <dbReference type="ARBA" id="ARBA00023125"/>
    </source>
</evidence>
<comment type="similarity">
    <text evidence="1">Belongs to the LysR transcriptional regulatory family.</text>
</comment>
<dbReference type="Gene3D" id="3.40.190.10">
    <property type="entry name" value="Periplasmic binding protein-like II"/>
    <property type="match status" value="2"/>
</dbReference>
<protein>
    <submittedName>
        <fullName evidence="7">Transcriptional regulator, LysR family</fullName>
    </submittedName>
</protein>
<name>X5M943_9HYPH</name>
<accession>X5M943</accession>
<dbReference type="PROSITE" id="PS50931">
    <property type="entry name" value="HTH_LYSR"/>
    <property type="match status" value="1"/>
</dbReference>
<feature type="domain" description="HTH lysR-type" evidence="6">
    <location>
        <begin position="3"/>
        <end position="60"/>
    </location>
</feature>
<dbReference type="GO" id="GO:0003677">
    <property type="term" value="F:DNA binding"/>
    <property type="evidence" value="ECO:0007669"/>
    <property type="project" value="UniProtKB-KW"/>
</dbReference>
<organism evidence="7 8">
    <name type="scientific">Candidatus Phaeomarinibacter ectocarpi</name>
    <dbReference type="NCBI Taxonomy" id="1458461"/>
    <lineage>
        <taxon>Bacteria</taxon>
        <taxon>Pseudomonadati</taxon>
        <taxon>Pseudomonadota</taxon>
        <taxon>Alphaproteobacteria</taxon>
        <taxon>Hyphomicrobiales</taxon>
        <taxon>Parvibaculaceae</taxon>
        <taxon>Candidatus Phaeomarinibacter</taxon>
    </lineage>
</organism>
<keyword evidence="8" id="KW-1185">Reference proteome</keyword>
<dbReference type="PANTHER" id="PTHR30118">
    <property type="entry name" value="HTH-TYPE TRANSCRIPTIONAL REGULATOR LEUO-RELATED"/>
    <property type="match status" value="1"/>
</dbReference>
<evidence type="ECO:0000313" key="7">
    <source>
        <dbReference type="EMBL" id="CDO59963.1"/>
    </source>
</evidence>
<dbReference type="KEGG" id="pect:BN1012_Phect1749"/>
<dbReference type="CDD" id="cd08417">
    <property type="entry name" value="PBP2_Nitroaromatics_like"/>
    <property type="match status" value="1"/>
</dbReference>
<keyword evidence="5" id="KW-0804">Transcription</keyword>
<dbReference type="SUPFAM" id="SSF46785">
    <property type="entry name" value="Winged helix' DNA-binding domain"/>
    <property type="match status" value="1"/>
</dbReference>
<dbReference type="InterPro" id="IPR036390">
    <property type="entry name" value="WH_DNA-bd_sf"/>
</dbReference>
<dbReference type="Proteomes" id="UP000032160">
    <property type="component" value="Chromosome I"/>
</dbReference>
<dbReference type="PRINTS" id="PR00039">
    <property type="entry name" value="HTHLYSR"/>
</dbReference>
<dbReference type="InterPro" id="IPR050389">
    <property type="entry name" value="LysR-type_TF"/>
</dbReference>
<dbReference type="Pfam" id="PF03466">
    <property type="entry name" value="LysR_substrate"/>
    <property type="match status" value="1"/>
</dbReference>
<reference evidence="7 8" key="1">
    <citation type="journal article" date="2014" name="Front. Genet.">
        <title>Genome and metabolic network of "Candidatus Phaeomarinobacter ectocarpi" Ec32, a new candidate genus of Alphaproteobacteria frequently associated with brown algae.</title>
        <authorList>
            <person name="Dittami S.M."/>
            <person name="Barbeyron T."/>
            <person name="Boyen C."/>
            <person name="Cambefort J."/>
            <person name="Collet G."/>
            <person name="Delage L."/>
            <person name="Gobet A."/>
            <person name="Groisillier A."/>
            <person name="Leblanc C."/>
            <person name="Michel G."/>
            <person name="Scornet D."/>
            <person name="Siegel A."/>
            <person name="Tapia J.E."/>
            <person name="Tonon T."/>
        </authorList>
    </citation>
    <scope>NUCLEOTIDE SEQUENCE [LARGE SCALE GENOMIC DNA]</scope>
    <source>
        <strain evidence="7 8">Ec32</strain>
    </source>
</reference>
<dbReference type="EMBL" id="HG966617">
    <property type="protein sequence ID" value="CDO59963.1"/>
    <property type="molecule type" value="Genomic_DNA"/>
</dbReference>
<gene>
    <name evidence="7" type="ORF">BN1012_Phect1749</name>
</gene>
<dbReference type="InterPro" id="IPR005119">
    <property type="entry name" value="LysR_subst-bd"/>
</dbReference>
<dbReference type="HOGENOM" id="CLU_039613_39_0_5"/>
<evidence type="ECO:0000256" key="1">
    <source>
        <dbReference type="ARBA" id="ARBA00009437"/>
    </source>
</evidence>
<dbReference type="AlphaFoldDB" id="X5M943"/>
<keyword evidence="3" id="KW-0805">Transcription regulation</keyword>
<proteinExistence type="inferred from homology"/>
<evidence type="ECO:0000259" key="6">
    <source>
        <dbReference type="PROSITE" id="PS50931"/>
    </source>
</evidence>
<sequence length="312" mass="35005">MKLDLNLLQVFDAVYSAGGITPAAKKLGLTQPAVSNALKRLREHLNDPLFERVGNTFVPTAEADRLAPIVHEALQSIDKGIAAVEPFDPSKSSRCFSMIAPDAVEPLILNKLLQQTMDQSPSITYDVKPLWGIDFDQELLNKTVDMGFSVFAQHGEKLKTAYLIDDEACIVVRADHPVYGDRDTFTLDDMEKVGLVTIAPQIRAMTHLEHELQARNVKRRFIAIMSRLWSIPYIVATTDLAGALPRRMAESFVDRMGLKIFSLPLERPVHHWYLVWHEDNDDDPAHTWLRGEIQTVFAELRGTDGGLLPRGV</sequence>
<keyword evidence="4" id="KW-0238">DNA-binding</keyword>
<dbReference type="GO" id="GO:0003700">
    <property type="term" value="F:DNA-binding transcription factor activity"/>
    <property type="evidence" value="ECO:0007669"/>
    <property type="project" value="InterPro"/>
</dbReference>
<keyword evidence="2" id="KW-0536">Nodulation</keyword>
<evidence type="ECO:0000313" key="8">
    <source>
        <dbReference type="Proteomes" id="UP000032160"/>
    </source>
</evidence>
<dbReference type="Pfam" id="PF00126">
    <property type="entry name" value="HTH_1"/>
    <property type="match status" value="1"/>
</dbReference>
<dbReference type="Gene3D" id="1.10.10.10">
    <property type="entry name" value="Winged helix-like DNA-binding domain superfamily/Winged helix DNA-binding domain"/>
    <property type="match status" value="1"/>
</dbReference>